<comment type="caution">
    <text evidence="2">The sequence shown here is derived from an EMBL/GenBank/DDBJ whole genome shotgun (WGS) entry which is preliminary data.</text>
</comment>
<gene>
    <name evidence="2" type="ORF">UH38_22900</name>
</gene>
<proteinExistence type="predicted"/>
<dbReference type="GO" id="GO:0015666">
    <property type="term" value="F:restriction endodeoxyribonuclease activity"/>
    <property type="evidence" value="ECO:0007669"/>
    <property type="project" value="TreeGrafter"/>
</dbReference>
<accession>A0A0D8ZQW0</accession>
<dbReference type="Gene3D" id="3.40.1350.10">
    <property type="match status" value="1"/>
</dbReference>
<dbReference type="PANTHER" id="PTHR30015">
    <property type="entry name" value="MRR RESTRICTION SYSTEM PROTEIN"/>
    <property type="match status" value="1"/>
</dbReference>
<evidence type="ECO:0000313" key="2">
    <source>
        <dbReference type="EMBL" id="KJH69611.1"/>
    </source>
</evidence>
<dbReference type="Pfam" id="PF04471">
    <property type="entry name" value="Mrr_cat"/>
    <property type="match status" value="1"/>
</dbReference>
<sequence length="183" mass="20818">MVAERLRSMVVEHTAEGIALLQPPASTRVHLKSSRHQQYIQQANFVLEQLRSGGVQLPKALYILRKMNSYAFEELLLTCCHERGWDIEHNFKYSNDGGLDGRVTIAGRLYLIQAKRYRGYINPKHVHDFHKVIHQEKAYGGFFVHSGRTEELANQLLREYGIGLLSGQSLVDFVLGQSLKVVG</sequence>
<dbReference type="InterPro" id="IPR052906">
    <property type="entry name" value="Type_IV_Methyl-Rstrct_Enzyme"/>
</dbReference>
<dbReference type="InterPro" id="IPR011856">
    <property type="entry name" value="tRNA_endonuc-like_dom_sf"/>
</dbReference>
<reference evidence="2 3" key="1">
    <citation type="submission" date="2015-02" db="EMBL/GenBank/DDBJ databases">
        <title>Draft genome of a novel marine cyanobacterium (Chroococcales) isolated from South Atlantic Ocean.</title>
        <authorList>
            <person name="Rigonato J."/>
            <person name="Alvarenga D.O."/>
            <person name="Branco L.H."/>
            <person name="Varani A.M."/>
            <person name="Brandini F.P."/>
            <person name="Fiore M.F."/>
        </authorList>
    </citation>
    <scope>NUCLEOTIDE SEQUENCE [LARGE SCALE GENOMIC DNA]</scope>
    <source>
        <strain evidence="2 3">CENA595</strain>
    </source>
</reference>
<dbReference type="PATRIC" id="fig|1618023.3.peg.3317"/>
<dbReference type="PANTHER" id="PTHR30015:SF7">
    <property type="entry name" value="TYPE IV METHYL-DIRECTED RESTRICTION ENZYME ECOKMRR"/>
    <property type="match status" value="1"/>
</dbReference>
<dbReference type="GO" id="GO:0009307">
    <property type="term" value="P:DNA restriction-modification system"/>
    <property type="evidence" value="ECO:0007669"/>
    <property type="project" value="InterPro"/>
</dbReference>
<keyword evidence="3" id="KW-1185">Reference proteome</keyword>
<dbReference type="SUPFAM" id="SSF52980">
    <property type="entry name" value="Restriction endonuclease-like"/>
    <property type="match status" value="1"/>
</dbReference>
<name>A0A0D8ZQW0_9CYAN</name>
<dbReference type="Proteomes" id="UP000032452">
    <property type="component" value="Unassembled WGS sequence"/>
</dbReference>
<evidence type="ECO:0000259" key="1">
    <source>
        <dbReference type="Pfam" id="PF04471"/>
    </source>
</evidence>
<feature type="domain" description="Restriction endonuclease type IV Mrr" evidence="1">
    <location>
        <begin position="64"/>
        <end position="173"/>
    </location>
</feature>
<dbReference type="GO" id="GO:0003677">
    <property type="term" value="F:DNA binding"/>
    <property type="evidence" value="ECO:0007669"/>
    <property type="project" value="InterPro"/>
</dbReference>
<dbReference type="InterPro" id="IPR011335">
    <property type="entry name" value="Restrct_endonuc-II-like"/>
</dbReference>
<dbReference type="EMBL" id="JYON01000038">
    <property type="protein sequence ID" value="KJH69611.1"/>
    <property type="molecule type" value="Genomic_DNA"/>
</dbReference>
<dbReference type="InterPro" id="IPR007560">
    <property type="entry name" value="Restrct_endonuc_IV_Mrr"/>
</dbReference>
<protein>
    <recommendedName>
        <fullName evidence="1">Restriction endonuclease type IV Mrr domain-containing protein</fullName>
    </recommendedName>
</protein>
<organism evidence="2 3">
    <name type="scientific">Aliterella atlantica CENA595</name>
    <dbReference type="NCBI Taxonomy" id="1618023"/>
    <lineage>
        <taxon>Bacteria</taxon>
        <taxon>Bacillati</taxon>
        <taxon>Cyanobacteriota</taxon>
        <taxon>Cyanophyceae</taxon>
        <taxon>Chroococcidiopsidales</taxon>
        <taxon>Aliterellaceae</taxon>
        <taxon>Aliterella</taxon>
    </lineage>
</organism>
<dbReference type="STRING" id="1618023.UH38_22900"/>
<evidence type="ECO:0000313" key="3">
    <source>
        <dbReference type="Proteomes" id="UP000032452"/>
    </source>
</evidence>
<dbReference type="AlphaFoldDB" id="A0A0D8ZQW0"/>